<keyword evidence="2" id="KW-1185">Reference proteome</keyword>
<dbReference type="EMBL" id="CP000884">
    <property type="protein sequence ID" value="ABX36351.1"/>
    <property type="molecule type" value="Genomic_DNA"/>
</dbReference>
<protein>
    <submittedName>
        <fullName evidence="1">Uncharacterized protein</fullName>
    </submittedName>
</protein>
<reference evidence="2" key="2">
    <citation type="submission" date="2007-11" db="EMBL/GenBank/DDBJ databases">
        <title>Complete sequence of Delftia acidovorans DSM 14801 / SPH-1.</title>
        <authorList>
            <person name="Copeland A."/>
            <person name="Lucas S."/>
            <person name="Lapidus A."/>
            <person name="Barry K."/>
            <person name="Glavina del Rio T."/>
            <person name="Dalin E."/>
            <person name="Tice H."/>
            <person name="Pitluck S."/>
            <person name="Lowry S."/>
            <person name="Clum A."/>
            <person name="Schmutz J."/>
            <person name="Larimer F."/>
            <person name="Land M."/>
            <person name="Hauser L."/>
            <person name="Kyrpides N."/>
            <person name="Kim E."/>
            <person name="Schleheck D."/>
            <person name="Richardson P."/>
        </authorList>
    </citation>
    <scope>NUCLEOTIDE SEQUENCE [LARGE SCALE GENOMIC DNA]</scope>
    <source>
        <strain evidence="2">DSM 14801 / SPH-1</strain>
    </source>
</reference>
<organism evidence="1 2">
    <name type="scientific">Delftia acidovorans (strain DSM 14801 / SPH-1)</name>
    <dbReference type="NCBI Taxonomy" id="398578"/>
    <lineage>
        <taxon>Bacteria</taxon>
        <taxon>Pseudomonadati</taxon>
        <taxon>Pseudomonadota</taxon>
        <taxon>Betaproteobacteria</taxon>
        <taxon>Burkholderiales</taxon>
        <taxon>Comamonadaceae</taxon>
        <taxon>Delftia</taxon>
    </lineage>
</organism>
<evidence type="ECO:0000313" key="2">
    <source>
        <dbReference type="Proteomes" id="UP000000784"/>
    </source>
</evidence>
<sequence>MTDQFYITRYLVEEECEAGFLPANRVPDDVRVCSKKGLWEIKISGPEVTQSLPSLAGPIMQDILVRRGGKPAAFTDVSISLKEEDSASFQNFSLRTNVNGEAQLLYIPPYLKSTTVEMKAECSKCIEVAKKNIKVLMSDLSVDEESAASCGRRDF</sequence>
<dbReference type="Proteomes" id="UP000000784">
    <property type="component" value="Chromosome"/>
</dbReference>
<gene>
    <name evidence="1" type="ordered locus">Daci_3719</name>
</gene>
<dbReference type="KEGG" id="dac:Daci_3719"/>
<dbReference type="AlphaFoldDB" id="A9C2K2"/>
<proteinExistence type="predicted"/>
<evidence type="ECO:0000313" key="1">
    <source>
        <dbReference type="EMBL" id="ABX36351.1"/>
    </source>
</evidence>
<reference evidence="1 2" key="1">
    <citation type="journal article" date="2004" name="Appl. Environ. Microbiol.">
        <title>Mineralization of individual congeners of linear alkylbenzenesulfonate by defined pairs of heterotrophic bacteria.</title>
        <authorList>
            <person name="Schleheck D."/>
            <person name="Knepper T.P."/>
            <person name="Fischer K."/>
            <person name="Cook A.M."/>
        </authorList>
    </citation>
    <scope>NUCLEOTIDE SEQUENCE [LARGE SCALE GENOMIC DNA]</scope>
    <source>
        <strain evidence="2">DSM 14801 / SPH-1</strain>
    </source>
</reference>
<accession>A9C2K2</accession>
<name>A9C2K2_DELAS</name>
<dbReference type="HOGENOM" id="CLU_1692620_0_0_4"/>